<dbReference type="GO" id="GO:0019955">
    <property type="term" value="F:cytokine binding"/>
    <property type="evidence" value="ECO:0007669"/>
    <property type="project" value="InterPro"/>
</dbReference>
<dbReference type="InterPro" id="IPR008355">
    <property type="entry name" value="Interferon_gamma_rcpt_asu"/>
</dbReference>
<evidence type="ECO:0000259" key="3">
    <source>
        <dbReference type="Pfam" id="PF09294"/>
    </source>
</evidence>
<keyword evidence="5" id="KW-1185">Reference proteome</keyword>
<dbReference type="InterPro" id="IPR013783">
    <property type="entry name" value="Ig-like_fold"/>
</dbReference>
<evidence type="ECO:0000313" key="4">
    <source>
        <dbReference type="Ensembl" id="ENSSPUP00000015443.1"/>
    </source>
</evidence>
<evidence type="ECO:0000256" key="1">
    <source>
        <dbReference type="SAM" id="MobiDB-lite"/>
    </source>
</evidence>
<evidence type="ECO:0000256" key="2">
    <source>
        <dbReference type="SAM" id="Phobius"/>
    </source>
</evidence>
<dbReference type="InterPro" id="IPR036116">
    <property type="entry name" value="FN3_sf"/>
</dbReference>
<feature type="region of interest" description="Disordered" evidence="1">
    <location>
        <begin position="335"/>
        <end position="372"/>
    </location>
</feature>
<name>A0A8D0H4B6_SPHPU</name>
<organism evidence="4 5">
    <name type="scientific">Sphenodon punctatus</name>
    <name type="common">Tuatara</name>
    <name type="synonym">Hatteria punctata</name>
    <dbReference type="NCBI Taxonomy" id="8508"/>
    <lineage>
        <taxon>Eukaryota</taxon>
        <taxon>Metazoa</taxon>
        <taxon>Chordata</taxon>
        <taxon>Craniata</taxon>
        <taxon>Vertebrata</taxon>
        <taxon>Euteleostomi</taxon>
        <taxon>Lepidosauria</taxon>
        <taxon>Sphenodontia</taxon>
        <taxon>Sphenodontidae</taxon>
        <taxon>Sphenodon</taxon>
    </lineage>
</organism>
<evidence type="ECO:0000313" key="5">
    <source>
        <dbReference type="Proteomes" id="UP000694392"/>
    </source>
</evidence>
<dbReference type="PANTHER" id="PTHR20859">
    <property type="entry name" value="INTERFERON/INTERLEUKIN RECEPTOR"/>
    <property type="match status" value="1"/>
</dbReference>
<reference evidence="4" key="2">
    <citation type="submission" date="2025-09" db="UniProtKB">
        <authorList>
            <consortium name="Ensembl"/>
        </authorList>
    </citation>
    <scope>IDENTIFICATION</scope>
</reference>
<dbReference type="AlphaFoldDB" id="A0A8D0H4B6"/>
<dbReference type="Proteomes" id="UP000694392">
    <property type="component" value="Unplaced"/>
</dbReference>
<reference evidence="4" key="1">
    <citation type="submission" date="2025-08" db="UniProtKB">
        <authorList>
            <consortium name="Ensembl"/>
        </authorList>
    </citation>
    <scope>IDENTIFICATION</scope>
</reference>
<dbReference type="PRINTS" id="PR01777">
    <property type="entry name" value="INTERFERONGR"/>
</dbReference>
<dbReference type="InterPro" id="IPR050650">
    <property type="entry name" value="Type-II_Cytokine-TF_Rcpt"/>
</dbReference>
<feature type="transmembrane region" description="Helical" evidence="2">
    <location>
        <begin position="241"/>
        <end position="261"/>
    </location>
</feature>
<dbReference type="Ensembl" id="ENSSPUT00000016471.1">
    <property type="protein sequence ID" value="ENSSPUP00000015443.1"/>
    <property type="gene ID" value="ENSSPUG00000011920.1"/>
</dbReference>
<protein>
    <recommendedName>
        <fullName evidence="3">Interferon/interleukin receptor domain-containing protein</fullName>
    </recommendedName>
</protein>
<dbReference type="InterPro" id="IPR015373">
    <property type="entry name" value="Interferon/interleukin_rcp_dom"/>
</dbReference>
<keyword evidence="2" id="KW-0472">Membrane</keyword>
<dbReference type="GeneTree" id="ENSGT00510000048929"/>
<feature type="compositionally biased region" description="Polar residues" evidence="1">
    <location>
        <begin position="363"/>
        <end position="372"/>
    </location>
</feature>
<dbReference type="GO" id="GO:0005886">
    <property type="term" value="C:plasma membrane"/>
    <property type="evidence" value="ECO:0007669"/>
    <property type="project" value="TreeGrafter"/>
</dbReference>
<dbReference type="Pfam" id="PF09294">
    <property type="entry name" value="Interfer-bind"/>
    <property type="match status" value="1"/>
</dbReference>
<keyword evidence="2" id="KW-1133">Transmembrane helix</keyword>
<sequence>MTLFAGSVSQTWFLWLLGRGPGVGNWRRPALSAPPRLNPPSGDEAVAAAAVALALRCLGGGRALRDGKFIQVSTCVKISQHYCDISKEIKDPALSRWVRVKALIGLDESEYAESKEFVLRRDGIIGSPTLHVSAEDDGIKVDIYHPITPYRRKYPLTVKANYSDFTYKVFFWKNKSSQQREKVEPDKCWKNSCSVTFPASSGFTYCVSAQGISPRYGVIGAESEKSCLHFPSKSELGLKNIILIIAIPVSIGLIITTFFICMQIKKRNIELPKSLVAVVRNLNLRNTFEAKPEAAYTTVRTLSIPASPVNGDENLVEKVDVVIEVGISNPDGCIDEQTIDSQETSRKSEEMPIQESMAEMTPGSGQSSNLKDNYFISESGQEELCSIPSEPGAPDTKVQPPAETKSCVIFSGYDKPHVPLHFLIDVGREDSALAYRHLDELGD</sequence>
<dbReference type="Gene3D" id="2.60.40.10">
    <property type="entry name" value="Immunoglobulins"/>
    <property type="match status" value="2"/>
</dbReference>
<proteinExistence type="predicted"/>
<dbReference type="PANTHER" id="PTHR20859:SF5">
    <property type="entry name" value="INTERFERON GAMMA RECEPTOR 1"/>
    <property type="match status" value="1"/>
</dbReference>
<keyword evidence="2" id="KW-0812">Transmembrane</keyword>
<feature type="domain" description="Interferon/interleukin receptor" evidence="3">
    <location>
        <begin position="124"/>
        <end position="230"/>
    </location>
</feature>
<accession>A0A8D0H4B6</accession>
<dbReference type="SUPFAM" id="SSF49265">
    <property type="entry name" value="Fibronectin type III"/>
    <property type="match status" value="2"/>
</dbReference>
<dbReference type="GO" id="GO:0004896">
    <property type="term" value="F:cytokine receptor activity"/>
    <property type="evidence" value="ECO:0007669"/>
    <property type="project" value="InterPro"/>
</dbReference>